<dbReference type="AlphaFoldDB" id="A0A9Q0MGZ7"/>
<dbReference type="SUPFAM" id="SSF56801">
    <property type="entry name" value="Acetyl-CoA synthetase-like"/>
    <property type="match status" value="1"/>
</dbReference>
<evidence type="ECO:0000256" key="3">
    <source>
        <dbReference type="ARBA" id="ARBA00022598"/>
    </source>
</evidence>
<feature type="domain" description="AMP-dependent synthetase/ligase" evidence="5">
    <location>
        <begin position="45"/>
        <end position="120"/>
    </location>
</feature>
<reference evidence="6" key="1">
    <citation type="submission" date="2022-12" db="EMBL/GenBank/DDBJ databases">
        <title>Genome assemblies of Blomia tropicalis.</title>
        <authorList>
            <person name="Cui Y."/>
        </authorList>
    </citation>
    <scope>NUCLEOTIDE SEQUENCE</scope>
    <source>
        <tissue evidence="6">Adult mites</tissue>
    </source>
</reference>
<dbReference type="InterPro" id="IPR042099">
    <property type="entry name" value="ANL_N_sf"/>
</dbReference>
<proteinExistence type="inferred from homology"/>
<keyword evidence="4" id="KW-0576">Peroxisome</keyword>
<evidence type="ECO:0000256" key="4">
    <source>
        <dbReference type="ARBA" id="ARBA00023140"/>
    </source>
</evidence>
<protein>
    <recommendedName>
        <fullName evidence="5">AMP-dependent synthetase/ligase domain-containing protein</fullName>
    </recommendedName>
</protein>
<dbReference type="OMA" id="WINTGFI"/>
<accession>A0A9Q0MGZ7</accession>
<dbReference type="EMBL" id="JAPWDV010000001">
    <property type="protein sequence ID" value="KAJ6223385.1"/>
    <property type="molecule type" value="Genomic_DNA"/>
</dbReference>
<keyword evidence="7" id="KW-1185">Reference proteome</keyword>
<organism evidence="6 7">
    <name type="scientific">Blomia tropicalis</name>
    <name type="common">Mite</name>
    <dbReference type="NCBI Taxonomy" id="40697"/>
    <lineage>
        <taxon>Eukaryota</taxon>
        <taxon>Metazoa</taxon>
        <taxon>Ecdysozoa</taxon>
        <taxon>Arthropoda</taxon>
        <taxon>Chelicerata</taxon>
        <taxon>Arachnida</taxon>
        <taxon>Acari</taxon>
        <taxon>Acariformes</taxon>
        <taxon>Sarcoptiformes</taxon>
        <taxon>Astigmata</taxon>
        <taxon>Glycyphagoidea</taxon>
        <taxon>Echimyopodidae</taxon>
        <taxon>Blomia</taxon>
    </lineage>
</organism>
<sequence length="439" mass="50436">MTSSTNEGMTKFDESNIIEYDWPKIYVPRTSLSRYLVEKFLFFSNQVFLIDGENGTQFTYKHVLVDSLKCAQVLRENNVSSNSTVAIIGSNCYEYVCTLFACFLLEASIVLLDSKSRPATLPKSGFEWIINDIVLNMFPFGNLLGILELLTSLSVGARFVFNRNDKPMEVEHLAKLVERHSITASLLHSTYLVELIKNKVRLNTLEKIVYTEQPIHRNIVNVFKKMYNVHNCRYGHFALEASGFAAIEVSNSTPNECILVAPLPSMQIIVVERYGNRTCSNGQIGKIFIRSPFCAQTSQRTMMDGWMYSGYVGFYDDHRSMQVIDHYHNFIRMGHRFISKTLIETILLSQQTVARAVALKTIGQTLNGKGKQFRTLVTLKDGNNTTNSEELEHYLNAQLNDNNMKWSVTIVRRLIRDGQYRIRLMRCDKRRQMMMTRSN</sequence>
<dbReference type="Pfam" id="PF00501">
    <property type="entry name" value="AMP-binding"/>
    <property type="match status" value="2"/>
</dbReference>
<evidence type="ECO:0000259" key="5">
    <source>
        <dbReference type="Pfam" id="PF00501"/>
    </source>
</evidence>
<name>A0A9Q0MGZ7_BLOTA</name>
<comment type="caution">
    <text evidence="6">The sequence shown here is derived from an EMBL/GenBank/DDBJ whole genome shotgun (WGS) entry which is preliminary data.</text>
</comment>
<dbReference type="Gene3D" id="3.40.50.12780">
    <property type="entry name" value="N-terminal domain of ligase-like"/>
    <property type="match status" value="2"/>
</dbReference>
<dbReference type="InterPro" id="IPR000873">
    <property type="entry name" value="AMP-dep_synth/lig_dom"/>
</dbReference>
<dbReference type="GO" id="GO:0005777">
    <property type="term" value="C:peroxisome"/>
    <property type="evidence" value="ECO:0007669"/>
    <property type="project" value="UniProtKB-SubCell"/>
</dbReference>
<dbReference type="PANTHER" id="PTHR24096:SF149">
    <property type="entry name" value="AMP-BINDING DOMAIN-CONTAINING PROTEIN-RELATED"/>
    <property type="match status" value="1"/>
</dbReference>
<dbReference type="GO" id="GO:0016405">
    <property type="term" value="F:CoA-ligase activity"/>
    <property type="evidence" value="ECO:0007669"/>
    <property type="project" value="TreeGrafter"/>
</dbReference>
<dbReference type="Proteomes" id="UP001142055">
    <property type="component" value="Chromosome 1"/>
</dbReference>
<comment type="similarity">
    <text evidence="2">Belongs to the ATP-dependent AMP-binding enzyme family.</text>
</comment>
<dbReference type="PANTHER" id="PTHR24096">
    <property type="entry name" value="LONG-CHAIN-FATTY-ACID--COA LIGASE"/>
    <property type="match status" value="1"/>
</dbReference>
<keyword evidence="3" id="KW-0436">Ligase</keyword>
<evidence type="ECO:0000256" key="2">
    <source>
        <dbReference type="ARBA" id="ARBA00006432"/>
    </source>
</evidence>
<evidence type="ECO:0000313" key="7">
    <source>
        <dbReference type="Proteomes" id="UP001142055"/>
    </source>
</evidence>
<gene>
    <name evidence="6" type="ORF">RDWZM_001930</name>
</gene>
<evidence type="ECO:0000256" key="1">
    <source>
        <dbReference type="ARBA" id="ARBA00004275"/>
    </source>
</evidence>
<comment type="subcellular location">
    <subcellularLocation>
        <location evidence="1">Peroxisome</location>
    </subcellularLocation>
</comment>
<evidence type="ECO:0000313" key="6">
    <source>
        <dbReference type="EMBL" id="KAJ6223385.1"/>
    </source>
</evidence>
<feature type="domain" description="AMP-dependent synthetase/ligase" evidence="5">
    <location>
        <begin position="131"/>
        <end position="295"/>
    </location>
</feature>